<gene>
    <name evidence="6" type="ORF">GKA01_24690</name>
</gene>
<dbReference type="Gene3D" id="1.20.1250.20">
    <property type="entry name" value="MFS general substrate transporter like domains"/>
    <property type="match status" value="1"/>
</dbReference>
<dbReference type="PANTHER" id="PTHR23514:SF13">
    <property type="entry name" value="INNER MEMBRANE PROTEIN YBJJ"/>
    <property type="match status" value="1"/>
</dbReference>
<evidence type="ECO:0008006" key="8">
    <source>
        <dbReference type="Google" id="ProtNLM"/>
    </source>
</evidence>
<comment type="subcellular location">
    <subcellularLocation>
        <location evidence="1">Membrane</location>
        <topology evidence="1">Multi-pass membrane protein</topology>
    </subcellularLocation>
</comment>
<dbReference type="GO" id="GO:0016020">
    <property type="term" value="C:membrane"/>
    <property type="evidence" value="ECO:0007669"/>
    <property type="project" value="UniProtKB-SubCell"/>
</dbReference>
<reference evidence="6 7" key="1">
    <citation type="submission" date="2019-07" db="EMBL/GenBank/DDBJ databases">
        <title>Whole genome shotgun sequence of Gluconobacter kanchanaburiensis NBRC 103587.</title>
        <authorList>
            <person name="Hosoyama A."/>
            <person name="Uohara A."/>
            <person name="Ohji S."/>
            <person name="Ichikawa N."/>
        </authorList>
    </citation>
    <scope>NUCLEOTIDE SEQUENCE [LARGE SCALE GENOMIC DNA]</scope>
    <source>
        <strain evidence="6 7">NBRC 103587</strain>
    </source>
</reference>
<evidence type="ECO:0000256" key="3">
    <source>
        <dbReference type="ARBA" id="ARBA00022989"/>
    </source>
</evidence>
<dbReference type="RefSeq" id="WP_228120059.1">
    <property type="nucleotide sequence ID" value="NZ_BARK01000015.1"/>
</dbReference>
<protein>
    <recommendedName>
        <fullName evidence="8">Major facilitator superfamily (MFS) profile domain-containing protein</fullName>
    </recommendedName>
</protein>
<feature type="transmembrane region" description="Helical" evidence="5">
    <location>
        <begin position="31"/>
        <end position="49"/>
    </location>
</feature>
<dbReference type="Proteomes" id="UP000321079">
    <property type="component" value="Unassembled WGS sequence"/>
</dbReference>
<keyword evidence="4 5" id="KW-0472">Membrane</keyword>
<dbReference type="AlphaFoldDB" id="A0A511BBW9"/>
<dbReference type="PANTHER" id="PTHR23514">
    <property type="entry name" value="BYPASS OF STOP CODON PROTEIN 6"/>
    <property type="match status" value="1"/>
</dbReference>
<comment type="caution">
    <text evidence="6">The sequence shown here is derived from an EMBL/GenBank/DDBJ whole genome shotgun (WGS) entry which is preliminary data.</text>
</comment>
<organism evidence="6 7">
    <name type="scientific">Gluconobacter kanchanaburiensis NBRC 103587</name>
    <dbReference type="NCBI Taxonomy" id="1307948"/>
    <lineage>
        <taxon>Bacteria</taxon>
        <taxon>Pseudomonadati</taxon>
        <taxon>Pseudomonadota</taxon>
        <taxon>Alphaproteobacteria</taxon>
        <taxon>Acetobacterales</taxon>
        <taxon>Acetobacteraceae</taxon>
        <taxon>Gluconobacter</taxon>
    </lineage>
</organism>
<name>A0A511BBW9_9PROT</name>
<evidence type="ECO:0000313" key="7">
    <source>
        <dbReference type="Proteomes" id="UP000321079"/>
    </source>
</evidence>
<accession>A0A511BBW9</accession>
<dbReference type="InterPro" id="IPR051788">
    <property type="entry name" value="MFS_Transporter"/>
</dbReference>
<evidence type="ECO:0000256" key="4">
    <source>
        <dbReference type="ARBA" id="ARBA00023136"/>
    </source>
</evidence>
<feature type="transmembrane region" description="Helical" evidence="5">
    <location>
        <begin position="147"/>
        <end position="168"/>
    </location>
</feature>
<dbReference type="InterPro" id="IPR036259">
    <property type="entry name" value="MFS_trans_sf"/>
</dbReference>
<feature type="transmembrane region" description="Helical" evidence="5">
    <location>
        <begin position="120"/>
        <end position="141"/>
    </location>
</feature>
<keyword evidence="7" id="KW-1185">Reference proteome</keyword>
<feature type="transmembrane region" description="Helical" evidence="5">
    <location>
        <begin position="61"/>
        <end position="83"/>
    </location>
</feature>
<feature type="transmembrane region" description="Helical" evidence="5">
    <location>
        <begin position="89"/>
        <end position="108"/>
    </location>
</feature>
<proteinExistence type="predicted"/>
<evidence type="ECO:0000313" key="6">
    <source>
        <dbReference type="EMBL" id="GEK97272.1"/>
    </source>
</evidence>
<dbReference type="EMBL" id="BJVA01000020">
    <property type="protein sequence ID" value="GEK97272.1"/>
    <property type="molecule type" value="Genomic_DNA"/>
</dbReference>
<evidence type="ECO:0000256" key="2">
    <source>
        <dbReference type="ARBA" id="ARBA00022692"/>
    </source>
</evidence>
<keyword evidence="2 5" id="KW-0812">Transmembrane</keyword>
<evidence type="ECO:0000256" key="1">
    <source>
        <dbReference type="ARBA" id="ARBA00004141"/>
    </source>
</evidence>
<keyword evidence="3 5" id="KW-1133">Transmembrane helix</keyword>
<evidence type="ECO:0000256" key="5">
    <source>
        <dbReference type="SAM" id="Phobius"/>
    </source>
</evidence>
<dbReference type="SUPFAM" id="SSF103473">
    <property type="entry name" value="MFS general substrate transporter"/>
    <property type="match status" value="1"/>
</dbReference>
<sequence>MKNTLQPASALAQRSTRLAFLTTVRHVDVRYTGLGYVAFASTMTIGRLLGDWLVKRVSGRVLVTGGGLLAALGMGLVTTVPVWPLTLAGYAMVGAGCSNVVPVLYSAIGRQDFMPEHLAVSAITTLGYSGILAGPAALGGLAQVTGLPFALGSVGVLLVAVAVMGLCLPRLLLNGAPSEASSPSAD</sequence>